<dbReference type="HOGENOM" id="CLU_3382630_0_0_6"/>
<evidence type="ECO:0000313" key="2">
    <source>
        <dbReference type="Proteomes" id="UP000009230"/>
    </source>
</evidence>
<dbReference type="KEGG" id="mpc:Mar181_1107"/>
<dbReference type="STRING" id="491952.Mar181_1107"/>
<sequence length="33" mass="4100">MFSERHFFMFLVAFMVDHGEMRYLKMLNKSKLD</sequence>
<name>F6CUP5_MARPP</name>
<dbReference type="EMBL" id="CP002771">
    <property type="protein sequence ID" value="AEF54155.1"/>
    <property type="molecule type" value="Genomic_DNA"/>
</dbReference>
<dbReference type="Proteomes" id="UP000009230">
    <property type="component" value="Chromosome"/>
</dbReference>
<accession>F6CUP5</accession>
<evidence type="ECO:0000313" key="1">
    <source>
        <dbReference type="EMBL" id="AEF54155.1"/>
    </source>
</evidence>
<reference evidence="1 2" key="1">
    <citation type="journal article" date="2012" name="Stand. Genomic Sci.">
        <title>Complete genome sequence of Marinomonas posidonica type strain (IVIA-Po-181(T)).</title>
        <authorList>
            <person name="Lucas-Elio P."/>
            <person name="Goodwin L."/>
            <person name="Woyke T."/>
            <person name="Pitluck S."/>
            <person name="Nolan M."/>
            <person name="Kyrpides N.C."/>
            <person name="Detter J.C."/>
            <person name="Copeland A."/>
            <person name="Lu M."/>
            <person name="Bruce D."/>
            <person name="Detter C."/>
            <person name="Tapia R."/>
            <person name="Han S."/>
            <person name="Land M.L."/>
            <person name="Ivanova N."/>
            <person name="Mikhailova N."/>
            <person name="Johnston A.W."/>
            <person name="Sanchez-Amat A."/>
        </authorList>
    </citation>
    <scope>NUCLEOTIDE SEQUENCE [LARGE SCALE GENOMIC DNA]</scope>
    <source>
        <strain evidence="2">CECT 7376 / NCIMB 14433 / IVIA-Po-181</strain>
    </source>
</reference>
<dbReference type="AlphaFoldDB" id="F6CUP5"/>
<organism evidence="1 2">
    <name type="scientific">Marinomonas posidonica (strain CECT 7376 / NCIMB 14433 / IVIA-Po-181)</name>
    <dbReference type="NCBI Taxonomy" id="491952"/>
    <lineage>
        <taxon>Bacteria</taxon>
        <taxon>Pseudomonadati</taxon>
        <taxon>Pseudomonadota</taxon>
        <taxon>Gammaproteobacteria</taxon>
        <taxon>Oceanospirillales</taxon>
        <taxon>Oceanospirillaceae</taxon>
        <taxon>Marinomonas</taxon>
    </lineage>
</organism>
<protein>
    <submittedName>
        <fullName evidence="1">Uncharacterized protein</fullName>
    </submittedName>
</protein>
<proteinExistence type="predicted"/>
<gene>
    <name evidence="1" type="ordered locus">Mar181_1107</name>
</gene>
<keyword evidence="2" id="KW-1185">Reference proteome</keyword>